<reference evidence="1" key="1">
    <citation type="submission" date="2020-05" db="EMBL/GenBank/DDBJ databases">
        <title>WGS assembly of Panicum virgatum.</title>
        <authorList>
            <person name="Lovell J.T."/>
            <person name="Jenkins J."/>
            <person name="Shu S."/>
            <person name="Juenger T.E."/>
            <person name="Schmutz J."/>
        </authorList>
    </citation>
    <scope>NUCLEOTIDE SEQUENCE</scope>
    <source>
        <strain evidence="1">AP13</strain>
    </source>
</reference>
<name>A0A8T0S0F1_PANVG</name>
<dbReference type="Proteomes" id="UP000823388">
    <property type="component" value="Chromosome 5N"/>
</dbReference>
<dbReference type="EMBL" id="CM029046">
    <property type="protein sequence ID" value="KAG2592131.1"/>
    <property type="molecule type" value="Genomic_DNA"/>
</dbReference>
<proteinExistence type="predicted"/>
<comment type="caution">
    <text evidence="1">The sequence shown here is derived from an EMBL/GenBank/DDBJ whole genome shotgun (WGS) entry which is preliminary data.</text>
</comment>
<evidence type="ECO:0000313" key="2">
    <source>
        <dbReference type="Proteomes" id="UP000823388"/>
    </source>
</evidence>
<dbReference type="AlphaFoldDB" id="A0A8T0S0F1"/>
<accession>A0A8T0S0F1</accession>
<evidence type="ECO:0000313" key="1">
    <source>
        <dbReference type="EMBL" id="KAG2592131.1"/>
    </source>
</evidence>
<keyword evidence="2" id="KW-1185">Reference proteome</keyword>
<sequence length="66" mass="7136">MIKIDPGGISGPLSLSVSLSGRPADLRRVVIPQLRLLLCCCPLLHSFQSSLAKQIPKVIQNKEGEI</sequence>
<gene>
    <name evidence="1" type="ORF">PVAP13_5NG528572</name>
</gene>
<protein>
    <submittedName>
        <fullName evidence="1">Uncharacterized protein</fullName>
    </submittedName>
</protein>
<organism evidence="1 2">
    <name type="scientific">Panicum virgatum</name>
    <name type="common">Blackwell switchgrass</name>
    <dbReference type="NCBI Taxonomy" id="38727"/>
    <lineage>
        <taxon>Eukaryota</taxon>
        <taxon>Viridiplantae</taxon>
        <taxon>Streptophyta</taxon>
        <taxon>Embryophyta</taxon>
        <taxon>Tracheophyta</taxon>
        <taxon>Spermatophyta</taxon>
        <taxon>Magnoliopsida</taxon>
        <taxon>Liliopsida</taxon>
        <taxon>Poales</taxon>
        <taxon>Poaceae</taxon>
        <taxon>PACMAD clade</taxon>
        <taxon>Panicoideae</taxon>
        <taxon>Panicodae</taxon>
        <taxon>Paniceae</taxon>
        <taxon>Panicinae</taxon>
        <taxon>Panicum</taxon>
        <taxon>Panicum sect. Hiantes</taxon>
    </lineage>
</organism>